<evidence type="ECO:0000256" key="4">
    <source>
        <dbReference type="ARBA" id="ARBA00022679"/>
    </source>
</evidence>
<keyword evidence="8" id="KW-1185">Reference proteome</keyword>
<keyword evidence="3 6" id="KW-0489">Methyltransferase</keyword>
<dbReference type="GO" id="GO:0008168">
    <property type="term" value="F:methyltransferase activity"/>
    <property type="evidence" value="ECO:0007669"/>
    <property type="project" value="UniProtKB-KW"/>
</dbReference>
<comment type="caution">
    <text evidence="7">The sequence shown here is derived from an EMBL/GenBank/DDBJ whole genome shotgun (WGS) entry which is preliminary data.</text>
</comment>
<dbReference type="EC" id="2.1.1.-" evidence="6"/>
<dbReference type="InterPro" id="IPR007213">
    <property type="entry name" value="Ppm1/Ppm2/Tcmp"/>
</dbReference>
<dbReference type="SUPFAM" id="SSF53335">
    <property type="entry name" value="S-adenosyl-L-methionine-dependent methyltransferases"/>
    <property type="match status" value="1"/>
</dbReference>
<dbReference type="PANTHER" id="PTHR43619">
    <property type="entry name" value="S-ADENOSYL-L-METHIONINE-DEPENDENT METHYLTRANSFERASE YKTD-RELATED"/>
    <property type="match status" value="1"/>
</dbReference>
<dbReference type="GO" id="GO:0032259">
    <property type="term" value="P:methylation"/>
    <property type="evidence" value="ECO:0007669"/>
    <property type="project" value="UniProtKB-KW"/>
</dbReference>
<dbReference type="Proteomes" id="UP001596241">
    <property type="component" value="Unassembled WGS sequence"/>
</dbReference>
<sequence length="276" mass="29525">MEIGKPSRTAMAVARARAQHQRADEPRVFTDPFAIPLVGEAALGEGEFDRGLDADLVRRRRLWIAARSRFADDTVADAVASGCRQVVVLGAGLDTSALRNTHPDVRFFEVDHPDTQQWKRRRLAEAGIAVPSTLTFVPVDFETGTLAEGLAAAGFGRARPTVFVMLGVAMYLTRPSLHATWRYVAAQGSGSALVMDYLHPAAPASAAALDERAKRAAAAGEPWLSSFTADELRAELTACGFTTVEDHRAADVLGGYLGRTITDSTGSGHLVRAVIA</sequence>
<dbReference type="PANTHER" id="PTHR43619:SF2">
    <property type="entry name" value="S-ADENOSYL-L-METHIONINE-DEPENDENT METHYLTRANSFERASES SUPERFAMILY PROTEIN"/>
    <property type="match status" value="1"/>
</dbReference>
<keyword evidence="5 6" id="KW-0949">S-adenosyl-L-methionine</keyword>
<organism evidence="7 8">
    <name type="scientific">Streptomyces ramulosus</name>
    <dbReference type="NCBI Taxonomy" id="47762"/>
    <lineage>
        <taxon>Bacteria</taxon>
        <taxon>Bacillati</taxon>
        <taxon>Actinomycetota</taxon>
        <taxon>Actinomycetes</taxon>
        <taxon>Kitasatosporales</taxon>
        <taxon>Streptomycetaceae</taxon>
        <taxon>Streptomyces</taxon>
    </lineage>
</organism>
<comment type="similarity">
    <text evidence="2 6">Belongs to the UPF0677 family.</text>
</comment>
<dbReference type="Gene3D" id="3.40.50.150">
    <property type="entry name" value="Vaccinia Virus protein VP39"/>
    <property type="match status" value="1"/>
</dbReference>
<evidence type="ECO:0000256" key="5">
    <source>
        <dbReference type="ARBA" id="ARBA00022691"/>
    </source>
</evidence>
<comment type="function">
    <text evidence="1 6">Exhibits S-adenosyl-L-methionine-dependent methyltransferase activity.</text>
</comment>
<dbReference type="InterPro" id="IPR011610">
    <property type="entry name" value="SAM_mthyl_Trfase_ML2640-like"/>
</dbReference>
<accession>A0ABW1FD24</accession>
<name>A0ABW1FD24_9ACTN</name>
<dbReference type="EMBL" id="JBHSPW010000002">
    <property type="protein sequence ID" value="MFC5892203.1"/>
    <property type="molecule type" value="Genomic_DNA"/>
</dbReference>
<dbReference type="NCBIfam" id="TIGR00027">
    <property type="entry name" value="mthyl_TIGR00027"/>
    <property type="match status" value="1"/>
</dbReference>
<dbReference type="InterPro" id="IPR029063">
    <property type="entry name" value="SAM-dependent_MTases_sf"/>
</dbReference>
<evidence type="ECO:0000313" key="7">
    <source>
        <dbReference type="EMBL" id="MFC5892203.1"/>
    </source>
</evidence>
<dbReference type="RefSeq" id="WP_345087334.1">
    <property type="nucleotide sequence ID" value="NZ_BAAAWG010000013.1"/>
</dbReference>
<proteinExistence type="inferred from homology"/>
<evidence type="ECO:0000256" key="1">
    <source>
        <dbReference type="ARBA" id="ARBA00003907"/>
    </source>
</evidence>
<reference evidence="8" key="1">
    <citation type="journal article" date="2019" name="Int. J. Syst. Evol. Microbiol.">
        <title>The Global Catalogue of Microorganisms (GCM) 10K type strain sequencing project: providing services to taxonomists for standard genome sequencing and annotation.</title>
        <authorList>
            <consortium name="The Broad Institute Genomics Platform"/>
            <consortium name="The Broad Institute Genome Sequencing Center for Infectious Disease"/>
            <person name="Wu L."/>
            <person name="Ma J."/>
        </authorList>
    </citation>
    <scope>NUCLEOTIDE SEQUENCE [LARGE SCALE GENOMIC DNA]</scope>
    <source>
        <strain evidence="8">CGMCC 1.15809</strain>
    </source>
</reference>
<evidence type="ECO:0000256" key="3">
    <source>
        <dbReference type="ARBA" id="ARBA00022603"/>
    </source>
</evidence>
<dbReference type="Pfam" id="PF04072">
    <property type="entry name" value="LCM"/>
    <property type="match status" value="1"/>
</dbReference>
<protein>
    <recommendedName>
        <fullName evidence="6">S-adenosyl-L-methionine-dependent methyltransferase</fullName>
        <ecNumber evidence="6">2.1.1.-</ecNumber>
    </recommendedName>
</protein>
<keyword evidence="4" id="KW-0808">Transferase</keyword>
<evidence type="ECO:0000256" key="6">
    <source>
        <dbReference type="RuleBase" id="RU362030"/>
    </source>
</evidence>
<gene>
    <name evidence="7" type="ORF">ACFP3M_05160</name>
</gene>
<evidence type="ECO:0000256" key="2">
    <source>
        <dbReference type="ARBA" id="ARBA00008138"/>
    </source>
</evidence>
<evidence type="ECO:0000313" key="8">
    <source>
        <dbReference type="Proteomes" id="UP001596241"/>
    </source>
</evidence>